<keyword evidence="3" id="KW-1185">Reference proteome</keyword>
<organism evidence="2 3">
    <name type="scientific">Pseudokineococcus lusitanus</name>
    <dbReference type="NCBI Taxonomy" id="763993"/>
    <lineage>
        <taxon>Bacteria</taxon>
        <taxon>Bacillati</taxon>
        <taxon>Actinomycetota</taxon>
        <taxon>Actinomycetes</taxon>
        <taxon>Kineosporiales</taxon>
        <taxon>Kineosporiaceae</taxon>
        <taxon>Pseudokineococcus</taxon>
    </lineage>
</organism>
<name>A0A3N1GA41_9ACTN</name>
<dbReference type="Gene3D" id="1.10.1470.10">
    <property type="entry name" value="YjbJ"/>
    <property type="match status" value="1"/>
</dbReference>
<reference evidence="2 3" key="1">
    <citation type="journal article" date="2015" name="Stand. Genomic Sci.">
        <title>Genomic Encyclopedia of Bacterial and Archaeal Type Strains, Phase III: the genomes of soil and plant-associated and newly described type strains.</title>
        <authorList>
            <person name="Whitman W.B."/>
            <person name="Woyke T."/>
            <person name="Klenk H.P."/>
            <person name="Zhou Y."/>
            <person name="Lilburn T.G."/>
            <person name="Beck B.J."/>
            <person name="De Vos P."/>
            <person name="Vandamme P."/>
            <person name="Eisen J.A."/>
            <person name="Garrity G."/>
            <person name="Hugenholtz P."/>
            <person name="Kyrpides N.C."/>
        </authorList>
    </citation>
    <scope>NUCLEOTIDE SEQUENCE [LARGE SCALE GENOMIC DNA]</scope>
    <source>
        <strain evidence="2 3">CECT 7306</strain>
    </source>
</reference>
<evidence type="ECO:0000313" key="3">
    <source>
        <dbReference type="Proteomes" id="UP000276232"/>
    </source>
</evidence>
<dbReference type="SUPFAM" id="SSF69047">
    <property type="entry name" value="Hypothetical protein YjbJ"/>
    <property type="match status" value="1"/>
</dbReference>
<comment type="caution">
    <text evidence="2">The sequence shown here is derived from an EMBL/GenBank/DDBJ whole genome shotgun (WGS) entry which is preliminary data.</text>
</comment>
<proteinExistence type="predicted"/>
<evidence type="ECO:0008006" key="4">
    <source>
        <dbReference type="Google" id="ProtNLM"/>
    </source>
</evidence>
<feature type="compositionally biased region" description="Basic and acidic residues" evidence="1">
    <location>
        <begin position="47"/>
        <end position="61"/>
    </location>
</feature>
<gene>
    <name evidence="2" type="ORF">EDC03_3009</name>
</gene>
<dbReference type="EMBL" id="RJKN01000008">
    <property type="protein sequence ID" value="ROP27081.1"/>
    <property type="molecule type" value="Genomic_DNA"/>
</dbReference>
<dbReference type="OrthoDB" id="2143260at2"/>
<dbReference type="InterPro" id="IPR036629">
    <property type="entry name" value="YjbJ_sf"/>
</dbReference>
<accession>A0A3N1GA41</accession>
<dbReference type="AlphaFoldDB" id="A0A3N1GA41"/>
<evidence type="ECO:0000256" key="1">
    <source>
        <dbReference type="SAM" id="MobiDB-lite"/>
    </source>
</evidence>
<evidence type="ECO:0000313" key="2">
    <source>
        <dbReference type="EMBL" id="ROP27081.1"/>
    </source>
</evidence>
<protein>
    <recommendedName>
        <fullName evidence="4">CsbD-like protein</fullName>
    </recommendedName>
</protein>
<dbReference type="InParanoid" id="A0A3N1GA41"/>
<sequence>MSAGDKIKNVVQQTVGKAEELVGKKTDDAELTAQGQKDQSMGAARQQTEKAKDATKDVTGH</sequence>
<feature type="region of interest" description="Disordered" evidence="1">
    <location>
        <begin position="22"/>
        <end position="61"/>
    </location>
</feature>
<dbReference type="RefSeq" id="WP_123381071.1">
    <property type="nucleotide sequence ID" value="NZ_RJKN01000008.1"/>
</dbReference>
<dbReference type="Proteomes" id="UP000276232">
    <property type="component" value="Unassembled WGS sequence"/>
</dbReference>